<dbReference type="Gene3D" id="1.20.5.1930">
    <property type="match status" value="1"/>
</dbReference>
<dbReference type="Pfam" id="PF08448">
    <property type="entry name" value="PAS_4"/>
    <property type="match status" value="1"/>
</dbReference>
<dbReference type="Gene3D" id="2.10.70.100">
    <property type="match status" value="1"/>
</dbReference>
<dbReference type="PROSITE" id="PS50112">
    <property type="entry name" value="PAS"/>
    <property type="match status" value="1"/>
</dbReference>
<feature type="domain" description="PAC" evidence="9">
    <location>
        <begin position="407"/>
        <end position="459"/>
    </location>
</feature>
<dbReference type="InterPro" id="IPR000014">
    <property type="entry name" value="PAS"/>
</dbReference>
<evidence type="ECO:0000256" key="2">
    <source>
        <dbReference type="ARBA" id="ARBA00012438"/>
    </source>
</evidence>
<dbReference type="InterPro" id="IPR004358">
    <property type="entry name" value="Sig_transdc_His_kin-like_C"/>
</dbReference>
<dbReference type="InterPro" id="IPR013655">
    <property type="entry name" value="PAS_fold_3"/>
</dbReference>
<evidence type="ECO:0000259" key="9">
    <source>
        <dbReference type="PROSITE" id="PS50113"/>
    </source>
</evidence>
<dbReference type="Gene3D" id="3.30.565.10">
    <property type="entry name" value="Histidine kinase-like ATPase, C-terminal domain"/>
    <property type="match status" value="1"/>
</dbReference>
<organism evidence="10 11">
    <name type="scientific">Hymenobacter cavernae</name>
    <dbReference type="NCBI Taxonomy" id="2044852"/>
    <lineage>
        <taxon>Bacteria</taxon>
        <taxon>Pseudomonadati</taxon>
        <taxon>Bacteroidota</taxon>
        <taxon>Cytophagia</taxon>
        <taxon>Cytophagales</taxon>
        <taxon>Hymenobacteraceae</taxon>
        <taxon>Hymenobacter</taxon>
    </lineage>
</organism>
<dbReference type="Proteomes" id="UP000632273">
    <property type="component" value="Unassembled WGS sequence"/>
</dbReference>
<proteinExistence type="predicted"/>
<keyword evidence="3" id="KW-0808">Transferase</keyword>
<evidence type="ECO:0000256" key="4">
    <source>
        <dbReference type="ARBA" id="ARBA00022777"/>
    </source>
</evidence>
<dbReference type="PANTHER" id="PTHR24421">
    <property type="entry name" value="NITRATE/NITRITE SENSOR PROTEIN NARX-RELATED"/>
    <property type="match status" value="1"/>
</dbReference>
<dbReference type="PROSITE" id="PS50113">
    <property type="entry name" value="PAC"/>
    <property type="match status" value="2"/>
</dbReference>
<dbReference type="EC" id="2.7.13.3" evidence="2"/>
<name>A0ABQ1ULV2_9BACT</name>
<dbReference type="Pfam" id="PF13426">
    <property type="entry name" value="PAS_9"/>
    <property type="match status" value="1"/>
</dbReference>
<feature type="domain" description="PAS" evidence="8">
    <location>
        <begin position="460"/>
        <end position="530"/>
    </location>
</feature>
<dbReference type="SMART" id="SM00387">
    <property type="entry name" value="HATPase_c"/>
    <property type="match status" value="1"/>
</dbReference>
<dbReference type="PANTHER" id="PTHR24421:SF10">
    <property type="entry name" value="NITRATE_NITRITE SENSOR PROTEIN NARQ"/>
    <property type="match status" value="1"/>
</dbReference>
<dbReference type="InterPro" id="IPR013656">
    <property type="entry name" value="PAS_4"/>
</dbReference>
<dbReference type="InterPro" id="IPR001610">
    <property type="entry name" value="PAC"/>
</dbReference>
<keyword evidence="4" id="KW-0418">Kinase</keyword>
<dbReference type="PRINTS" id="PR00344">
    <property type="entry name" value="BCTRLSENSOR"/>
</dbReference>
<dbReference type="Pfam" id="PF08447">
    <property type="entry name" value="PAS_3"/>
    <property type="match status" value="1"/>
</dbReference>
<protein>
    <recommendedName>
        <fullName evidence="2">histidine kinase</fullName>
        <ecNumber evidence="2">2.7.13.3</ecNumber>
    </recommendedName>
</protein>
<evidence type="ECO:0000259" key="8">
    <source>
        <dbReference type="PROSITE" id="PS50112"/>
    </source>
</evidence>
<keyword evidence="6" id="KW-0175">Coiled coil</keyword>
<dbReference type="SUPFAM" id="SSF55785">
    <property type="entry name" value="PYP-like sensor domain (PAS domain)"/>
    <property type="match status" value="4"/>
</dbReference>
<feature type="domain" description="Histidine kinase" evidence="7">
    <location>
        <begin position="704"/>
        <end position="792"/>
    </location>
</feature>
<gene>
    <name evidence="10" type="ORF">GCM10011383_36580</name>
</gene>
<comment type="catalytic activity">
    <reaction evidence="1">
        <text>ATP + protein L-histidine = ADP + protein N-phospho-L-histidine.</text>
        <dbReference type="EC" id="2.7.13.3"/>
    </reaction>
</comment>
<dbReference type="RefSeq" id="WP_188815499.1">
    <property type="nucleotide sequence ID" value="NZ_BMHT01000007.1"/>
</dbReference>
<feature type="coiled-coil region" evidence="6">
    <location>
        <begin position="50"/>
        <end position="80"/>
    </location>
</feature>
<evidence type="ECO:0000313" key="10">
    <source>
        <dbReference type="EMBL" id="GGF21651.1"/>
    </source>
</evidence>
<dbReference type="Pfam" id="PF02518">
    <property type="entry name" value="HATPase_c"/>
    <property type="match status" value="1"/>
</dbReference>
<sequence length="792" mass="89652">MAEPNENDPRASRQNVDEALALLRQRAERRRELVTQAATDRTPQDMMLLVQELQTHQIELEMQYEELLQAQIEAQTARAQFEDLYEFAPIGYITLDPAGLIQQLNLAATQQLRDVRQRLQGRRFLLYVSPAYQDYFLTFWDAVRQTDHRQTCELELQLDKGTPLFVRLEGVSLPAPNGRTPLVRIAILDITQQHAAARQLTTSEARFRTLFEESNDAVVLLQNTSFIDCNAAALKLIGARRKSDLVGTQPWQHAPEQQPDGQPTYALFMNSVQQALREGSMRCQAQMYRVTGEAIWMEAVLTPINLDGESPIIHIVWRDVTEHKRDAERLRQSEAQLSAALRAGGLGVWRWVPATDALELDERARTLFRAPASGPLTFDVVRAVVHPDDLALVGEKLGDILAHQSDFNFRHRLLWPDGSVCYVVATGQVERDARGNALQLIGLVHDVTQLEEHKEQLLAERNFTHNLLDNSVDGILAFDHQRRLTAWNQVMEQQTGLLEADLLGRDVFEVFPHYEHAPQGDAIREVLGGRRSTRYNLSFYEREGYFESYLVPLREAEGRVSGALVLIRDVTERVRLAEEATRLKLRQQQEVLSAILTTQEEERKRIAEALHNGVGQLLYATRLNLENWSGKNPGPREVVMDLLDEAIRTTRTISFELTPGILEDFGLKVGLQELCKRIPKQNLNIHMELHGLEQPRPRLLDVAIYRMVQELLNNIIKHAHAQEVYVHVVQEDGHVTISTEDDGIGFDPTPDASALKGIGLAGIRQRVHLLGGTLTIDSRPGRGTIVTIELAI</sequence>
<dbReference type="InterPro" id="IPR035965">
    <property type="entry name" value="PAS-like_dom_sf"/>
</dbReference>
<evidence type="ECO:0000256" key="6">
    <source>
        <dbReference type="SAM" id="Coils"/>
    </source>
</evidence>
<dbReference type="InterPro" id="IPR050482">
    <property type="entry name" value="Sensor_HK_TwoCompSys"/>
</dbReference>
<evidence type="ECO:0000256" key="3">
    <source>
        <dbReference type="ARBA" id="ARBA00022679"/>
    </source>
</evidence>
<dbReference type="InterPro" id="IPR003594">
    <property type="entry name" value="HATPase_dom"/>
</dbReference>
<dbReference type="InterPro" id="IPR005467">
    <property type="entry name" value="His_kinase_dom"/>
</dbReference>
<evidence type="ECO:0000313" key="11">
    <source>
        <dbReference type="Proteomes" id="UP000632273"/>
    </source>
</evidence>
<evidence type="ECO:0000256" key="1">
    <source>
        <dbReference type="ARBA" id="ARBA00000085"/>
    </source>
</evidence>
<dbReference type="NCBIfam" id="TIGR00229">
    <property type="entry name" value="sensory_box"/>
    <property type="match status" value="2"/>
</dbReference>
<evidence type="ECO:0000256" key="5">
    <source>
        <dbReference type="ARBA" id="ARBA00023012"/>
    </source>
</evidence>
<keyword evidence="5" id="KW-0902">Two-component regulatory system</keyword>
<comment type="caution">
    <text evidence="10">The sequence shown here is derived from an EMBL/GenBank/DDBJ whole genome shotgun (WGS) entry which is preliminary data.</text>
</comment>
<accession>A0ABQ1ULV2</accession>
<evidence type="ECO:0000259" key="7">
    <source>
        <dbReference type="PROSITE" id="PS50109"/>
    </source>
</evidence>
<dbReference type="EMBL" id="BMHT01000007">
    <property type="protein sequence ID" value="GGF21651.1"/>
    <property type="molecule type" value="Genomic_DNA"/>
</dbReference>
<keyword evidence="11" id="KW-1185">Reference proteome</keyword>
<dbReference type="CDD" id="cd00130">
    <property type="entry name" value="PAS"/>
    <property type="match status" value="3"/>
</dbReference>
<dbReference type="SUPFAM" id="SSF55874">
    <property type="entry name" value="ATPase domain of HSP90 chaperone/DNA topoisomerase II/histidine kinase"/>
    <property type="match status" value="1"/>
</dbReference>
<dbReference type="PROSITE" id="PS50109">
    <property type="entry name" value="HIS_KIN"/>
    <property type="match status" value="1"/>
</dbReference>
<dbReference type="SMART" id="SM00091">
    <property type="entry name" value="PAS"/>
    <property type="match status" value="4"/>
</dbReference>
<feature type="domain" description="PAC" evidence="9">
    <location>
        <begin position="281"/>
        <end position="332"/>
    </location>
</feature>
<dbReference type="InterPro" id="IPR036890">
    <property type="entry name" value="HATPase_C_sf"/>
</dbReference>
<dbReference type="CDD" id="cd16917">
    <property type="entry name" value="HATPase_UhpB-NarQ-NarX-like"/>
    <property type="match status" value="1"/>
</dbReference>
<dbReference type="Gene3D" id="3.30.450.20">
    <property type="entry name" value="PAS domain"/>
    <property type="match status" value="4"/>
</dbReference>
<dbReference type="SMART" id="SM00086">
    <property type="entry name" value="PAC"/>
    <property type="match status" value="4"/>
</dbReference>
<dbReference type="InterPro" id="IPR000700">
    <property type="entry name" value="PAS-assoc_C"/>
</dbReference>
<reference evidence="11" key="1">
    <citation type="journal article" date="2019" name="Int. J. Syst. Evol. Microbiol.">
        <title>The Global Catalogue of Microorganisms (GCM) 10K type strain sequencing project: providing services to taxonomists for standard genome sequencing and annotation.</title>
        <authorList>
            <consortium name="The Broad Institute Genomics Platform"/>
            <consortium name="The Broad Institute Genome Sequencing Center for Infectious Disease"/>
            <person name="Wu L."/>
            <person name="Ma J."/>
        </authorList>
    </citation>
    <scope>NUCLEOTIDE SEQUENCE [LARGE SCALE GENOMIC DNA]</scope>
    <source>
        <strain evidence="11">CGMCC 1.15197</strain>
    </source>
</reference>